<evidence type="ECO:0000259" key="1">
    <source>
        <dbReference type="PROSITE" id="PS51186"/>
    </source>
</evidence>
<dbReference type="InterPro" id="IPR000182">
    <property type="entry name" value="GNAT_dom"/>
</dbReference>
<feature type="domain" description="N-acetyltransferase" evidence="1">
    <location>
        <begin position="3"/>
        <end position="144"/>
    </location>
</feature>
<keyword evidence="3" id="KW-1185">Reference proteome</keyword>
<dbReference type="eggNOG" id="COG0456">
    <property type="taxonomic scope" value="Bacteria"/>
</dbReference>
<reference evidence="2 3" key="1">
    <citation type="submission" date="2013-11" db="EMBL/GenBank/DDBJ databases">
        <title>Whole genome shotgun sequence of Vibrio halioticoli NBRC 102217.</title>
        <authorList>
            <person name="Isaki S."/>
            <person name="Kimura A."/>
            <person name="Ohji S."/>
            <person name="Hosoyama A."/>
            <person name="Fujita N."/>
            <person name="Hashimoto M."/>
            <person name="Hosoyama Y."/>
            <person name="Yamazoe A."/>
        </authorList>
    </citation>
    <scope>NUCLEOTIDE SEQUENCE [LARGE SCALE GENOMIC DNA]</scope>
    <source>
        <strain evidence="2 3">NBRC 102217</strain>
    </source>
</reference>
<dbReference type="RefSeq" id="WP_023402344.1">
    <property type="nucleotide sequence ID" value="NZ_BAUJ01000002.1"/>
</dbReference>
<evidence type="ECO:0000313" key="3">
    <source>
        <dbReference type="Proteomes" id="UP000017800"/>
    </source>
</evidence>
<organism evidence="2 3">
    <name type="scientific">Vibrio halioticoli NBRC 102217</name>
    <dbReference type="NCBI Taxonomy" id="1219072"/>
    <lineage>
        <taxon>Bacteria</taxon>
        <taxon>Pseudomonadati</taxon>
        <taxon>Pseudomonadota</taxon>
        <taxon>Gammaproteobacteria</taxon>
        <taxon>Vibrionales</taxon>
        <taxon>Vibrionaceae</taxon>
        <taxon>Vibrio</taxon>
    </lineage>
</organism>
<sequence>MSIVIREGSLAEALQVMNSISEFSKPESLETLNLRLNNKKSLILIAEECGVLLGFKIGYAQDDDTFYSWLGGVNAEARGKGVAQLLLNEQQRWVKEAGYCWLTVKSQNQFAAMLRLLLRNGYWIEECEPYPNPLHNRLYFKKAL</sequence>
<dbReference type="SUPFAM" id="SSF55729">
    <property type="entry name" value="Acyl-CoA N-acyltransferases (Nat)"/>
    <property type="match status" value="1"/>
</dbReference>
<proteinExistence type="predicted"/>
<name>V5FA42_9VIBR</name>
<protein>
    <recommendedName>
        <fullName evidence="1">N-acetyltransferase domain-containing protein</fullName>
    </recommendedName>
</protein>
<dbReference type="OrthoDB" id="9812289at2"/>
<evidence type="ECO:0000313" key="2">
    <source>
        <dbReference type="EMBL" id="GAD87913.1"/>
    </source>
</evidence>
<dbReference type="InterPro" id="IPR016181">
    <property type="entry name" value="Acyl_CoA_acyltransferase"/>
</dbReference>
<dbReference type="Gene3D" id="3.40.630.30">
    <property type="match status" value="1"/>
</dbReference>
<dbReference type="PROSITE" id="PS51186">
    <property type="entry name" value="GNAT"/>
    <property type="match status" value="1"/>
</dbReference>
<dbReference type="Proteomes" id="UP000017800">
    <property type="component" value="Unassembled WGS sequence"/>
</dbReference>
<gene>
    <name evidence="2" type="ORF">VHA01S_002_00220</name>
</gene>
<dbReference type="GO" id="GO:0016747">
    <property type="term" value="F:acyltransferase activity, transferring groups other than amino-acyl groups"/>
    <property type="evidence" value="ECO:0007669"/>
    <property type="project" value="InterPro"/>
</dbReference>
<dbReference type="Pfam" id="PF00583">
    <property type="entry name" value="Acetyltransf_1"/>
    <property type="match status" value="1"/>
</dbReference>
<dbReference type="EMBL" id="BAUJ01000002">
    <property type="protein sequence ID" value="GAD87913.1"/>
    <property type="molecule type" value="Genomic_DNA"/>
</dbReference>
<dbReference type="CDD" id="cd04301">
    <property type="entry name" value="NAT_SF"/>
    <property type="match status" value="1"/>
</dbReference>
<comment type="caution">
    <text evidence="2">The sequence shown here is derived from an EMBL/GenBank/DDBJ whole genome shotgun (WGS) entry which is preliminary data.</text>
</comment>
<dbReference type="AlphaFoldDB" id="V5FA42"/>
<accession>V5FA42</accession>